<organism evidence="1 2">
    <name type="scientific">Bosea vestrisii</name>
    <dbReference type="NCBI Taxonomy" id="151416"/>
    <lineage>
        <taxon>Bacteria</taxon>
        <taxon>Pseudomonadati</taxon>
        <taxon>Pseudomonadota</taxon>
        <taxon>Alphaproteobacteria</taxon>
        <taxon>Hyphomicrobiales</taxon>
        <taxon>Boseaceae</taxon>
        <taxon>Bosea</taxon>
    </lineage>
</organism>
<dbReference type="Proteomes" id="UP001596104">
    <property type="component" value="Unassembled WGS sequence"/>
</dbReference>
<sequence length="108" mass="11454">MICRMFPILLSSVRSADVARQIRDASFPFVVAGCPFALIAKHEAQALTNHGQTLERLAERGGLSAAEAVAVLEDRAYRLMPEGEAHIRLAGLIIGPAIMAAFQAGAAP</sequence>
<evidence type="ECO:0000313" key="1">
    <source>
        <dbReference type="EMBL" id="MFC5391644.1"/>
    </source>
</evidence>
<protein>
    <submittedName>
        <fullName evidence="1">Uncharacterized protein</fullName>
    </submittedName>
</protein>
<dbReference type="EMBL" id="JBHSLV010000007">
    <property type="protein sequence ID" value="MFC5391644.1"/>
    <property type="molecule type" value="Genomic_DNA"/>
</dbReference>
<reference evidence="2" key="1">
    <citation type="journal article" date="2019" name="Int. J. Syst. Evol. Microbiol.">
        <title>The Global Catalogue of Microorganisms (GCM) 10K type strain sequencing project: providing services to taxonomists for standard genome sequencing and annotation.</title>
        <authorList>
            <consortium name="The Broad Institute Genomics Platform"/>
            <consortium name="The Broad Institute Genome Sequencing Center for Infectious Disease"/>
            <person name="Wu L."/>
            <person name="Ma J."/>
        </authorList>
    </citation>
    <scope>NUCLEOTIDE SEQUENCE [LARGE SCALE GENOMIC DNA]</scope>
    <source>
        <strain evidence="2">CGMCC 1.16326</strain>
    </source>
</reference>
<gene>
    <name evidence="1" type="ORF">ACFPPC_03195</name>
</gene>
<dbReference type="RefSeq" id="WP_377006448.1">
    <property type="nucleotide sequence ID" value="NZ_JBHSLV010000007.1"/>
</dbReference>
<comment type="caution">
    <text evidence="1">The sequence shown here is derived from an EMBL/GenBank/DDBJ whole genome shotgun (WGS) entry which is preliminary data.</text>
</comment>
<keyword evidence="2" id="KW-1185">Reference proteome</keyword>
<name>A0ABW0H6T5_9HYPH</name>
<proteinExistence type="predicted"/>
<evidence type="ECO:0000313" key="2">
    <source>
        <dbReference type="Proteomes" id="UP001596104"/>
    </source>
</evidence>
<accession>A0ABW0H6T5</accession>